<evidence type="ECO:0000259" key="1">
    <source>
        <dbReference type="Pfam" id="PF24626"/>
    </source>
</evidence>
<protein>
    <submittedName>
        <fullName evidence="3">Uncharacterized protein LOC113867606</fullName>
    </submittedName>
</protein>
<feature type="domain" description="Tf2-1-like SH3-like" evidence="1">
    <location>
        <begin position="106"/>
        <end position="134"/>
    </location>
</feature>
<dbReference type="OrthoDB" id="1939135at2759"/>
<dbReference type="PANTHER" id="PTHR46148:SF60">
    <property type="entry name" value="CHROMO DOMAIN-CONTAINING PROTEIN"/>
    <property type="match status" value="1"/>
</dbReference>
<reference evidence="2" key="1">
    <citation type="journal article" date="2019" name="Toxins">
        <title>Detection of Abrin-Like and Prepropulchellin-Like Toxin Genes and Transcripts Using Whole Genome Sequencing and Full-Length Transcript Sequencing of Abrus precatorius.</title>
        <authorList>
            <person name="Hovde B.T."/>
            <person name="Daligault H.E."/>
            <person name="Hanschen E.R."/>
            <person name="Kunde Y.A."/>
            <person name="Johnson M.B."/>
            <person name="Starkenburg S.R."/>
            <person name="Johnson S.L."/>
        </authorList>
    </citation>
    <scope>NUCLEOTIDE SEQUENCE [LARGE SCALE GENOMIC DNA]</scope>
</reference>
<organism evidence="2 3">
    <name type="scientific">Abrus precatorius</name>
    <name type="common">Indian licorice</name>
    <name type="synonym">Glycine abrus</name>
    <dbReference type="NCBI Taxonomy" id="3816"/>
    <lineage>
        <taxon>Eukaryota</taxon>
        <taxon>Viridiplantae</taxon>
        <taxon>Streptophyta</taxon>
        <taxon>Embryophyta</taxon>
        <taxon>Tracheophyta</taxon>
        <taxon>Spermatophyta</taxon>
        <taxon>Magnoliopsida</taxon>
        <taxon>eudicotyledons</taxon>
        <taxon>Gunneridae</taxon>
        <taxon>Pentapetalae</taxon>
        <taxon>rosids</taxon>
        <taxon>fabids</taxon>
        <taxon>Fabales</taxon>
        <taxon>Fabaceae</taxon>
        <taxon>Papilionoideae</taxon>
        <taxon>50 kb inversion clade</taxon>
        <taxon>NPAAA clade</taxon>
        <taxon>indigoferoid/millettioid clade</taxon>
        <taxon>Abreae</taxon>
        <taxon>Abrus</taxon>
    </lineage>
</organism>
<gene>
    <name evidence="3" type="primary">LOC113867606</name>
</gene>
<name>A0A8B8LR10_ABRPR</name>
<keyword evidence="2" id="KW-1185">Reference proteome</keyword>
<dbReference type="SUPFAM" id="SSF53098">
    <property type="entry name" value="Ribonuclease H-like"/>
    <property type="match status" value="1"/>
</dbReference>
<sequence length="208" mass="24786">MEQQETWEECLLLIEFTYNNSYHASLEMAPYEALYGRKCRTPLCWYESGEAILHAIDLVQRQNDQIKMIKEKMKISQDRQKSYYDNRRKLLEFQVGDHVFLRVSPITRVAYEIALSPNLSKLHRVFHVSQLRKYIPDPFHVIKLDPVQVRENISYEVFLVKIADRRVKQLMGKEISLVKMIWSTNDEGDATWELEDQMREAYPHLFLS</sequence>
<dbReference type="InterPro" id="IPR012337">
    <property type="entry name" value="RNaseH-like_sf"/>
</dbReference>
<dbReference type="Proteomes" id="UP000694853">
    <property type="component" value="Unplaced"/>
</dbReference>
<proteinExistence type="predicted"/>
<evidence type="ECO:0000313" key="3">
    <source>
        <dbReference type="RefSeq" id="XP_027358806.1"/>
    </source>
</evidence>
<dbReference type="GO" id="GO:0003676">
    <property type="term" value="F:nucleic acid binding"/>
    <property type="evidence" value="ECO:0007669"/>
    <property type="project" value="InterPro"/>
</dbReference>
<dbReference type="AlphaFoldDB" id="A0A8B8LR10"/>
<evidence type="ECO:0000313" key="2">
    <source>
        <dbReference type="Proteomes" id="UP000694853"/>
    </source>
</evidence>
<accession>A0A8B8LR10</accession>
<reference evidence="3" key="2">
    <citation type="submission" date="2025-08" db="UniProtKB">
        <authorList>
            <consortium name="RefSeq"/>
        </authorList>
    </citation>
    <scope>IDENTIFICATION</scope>
    <source>
        <tissue evidence="3">Young leaves</tissue>
    </source>
</reference>
<dbReference type="RefSeq" id="XP_027358806.1">
    <property type="nucleotide sequence ID" value="XM_027503005.1"/>
</dbReference>
<dbReference type="GeneID" id="113867606"/>
<dbReference type="Pfam" id="PF24626">
    <property type="entry name" value="SH3_Tf2-1"/>
    <property type="match status" value="1"/>
</dbReference>
<dbReference type="InterPro" id="IPR036397">
    <property type="entry name" value="RNaseH_sf"/>
</dbReference>
<dbReference type="KEGG" id="aprc:113867606"/>
<dbReference type="PANTHER" id="PTHR46148">
    <property type="entry name" value="CHROMO DOMAIN-CONTAINING PROTEIN"/>
    <property type="match status" value="1"/>
</dbReference>
<dbReference type="InterPro" id="IPR056924">
    <property type="entry name" value="SH3_Tf2-1"/>
</dbReference>
<dbReference type="Gene3D" id="3.30.420.10">
    <property type="entry name" value="Ribonuclease H-like superfamily/Ribonuclease H"/>
    <property type="match status" value="1"/>
</dbReference>